<name>A0ABQ5JZ69_9EUKA</name>
<keyword evidence="2" id="KW-1185">Reference proteome</keyword>
<gene>
    <name evidence="1" type="ORF">ADUPG1_012352</name>
</gene>
<sequence>MGGLDTIGMWFNSSFYTASIASSSVDVVNTNYSGIFHAMFLDLSLSDSLNEWATEMTYNFPLQSTFLRINPQMWYGDCYFAILMTYQLATTRQLEERQLALDALRGSSYSFTDHRYGDDTSICLD</sequence>
<dbReference type="EMBL" id="BQXS01012450">
    <property type="protein sequence ID" value="GKT23200.1"/>
    <property type="molecule type" value="Genomic_DNA"/>
</dbReference>
<comment type="caution">
    <text evidence="1">The sequence shown here is derived from an EMBL/GenBank/DDBJ whole genome shotgun (WGS) entry which is preliminary data.</text>
</comment>
<reference evidence="1" key="1">
    <citation type="submission" date="2022-03" db="EMBL/GenBank/DDBJ databases">
        <title>Draft genome sequence of Aduncisulcus paluster, a free-living microaerophilic Fornicata.</title>
        <authorList>
            <person name="Yuyama I."/>
            <person name="Kume K."/>
            <person name="Tamura T."/>
            <person name="Inagaki Y."/>
            <person name="Hashimoto T."/>
        </authorList>
    </citation>
    <scope>NUCLEOTIDE SEQUENCE</scope>
    <source>
        <strain evidence="1">NY0171</strain>
    </source>
</reference>
<organism evidence="1 2">
    <name type="scientific">Aduncisulcus paluster</name>
    <dbReference type="NCBI Taxonomy" id="2918883"/>
    <lineage>
        <taxon>Eukaryota</taxon>
        <taxon>Metamonada</taxon>
        <taxon>Carpediemonas-like organisms</taxon>
        <taxon>Aduncisulcus</taxon>
    </lineage>
</organism>
<evidence type="ECO:0000313" key="2">
    <source>
        <dbReference type="Proteomes" id="UP001057375"/>
    </source>
</evidence>
<dbReference type="Proteomes" id="UP001057375">
    <property type="component" value="Unassembled WGS sequence"/>
</dbReference>
<proteinExistence type="predicted"/>
<evidence type="ECO:0000313" key="1">
    <source>
        <dbReference type="EMBL" id="GKT23200.1"/>
    </source>
</evidence>
<accession>A0ABQ5JZ69</accession>
<protein>
    <submittedName>
        <fullName evidence="1">Uncharacterized protein</fullName>
    </submittedName>
</protein>